<feature type="signal peptide" evidence="2">
    <location>
        <begin position="1"/>
        <end position="25"/>
    </location>
</feature>
<dbReference type="AlphaFoldDB" id="A0A9P1IA83"/>
<feature type="region of interest" description="Disordered" evidence="1">
    <location>
        <begin position="31"/>
        <end position="117"/>
    </location>
</feature>
<evidence type="ECO:0000256" key="1">
    <source>
        <dbReference type="SAM" id="MobiDB-lite"/>
    </source>
</evidence>
<evidence type="ECO:0000313" key="3">
    <source>
        <dbReference type="EMBL" id="CAI5441030.1"/>
    </source>
</evidence>
<feature type="compositionally biased region" description="Low complexity" evidence="1">
    <location>
        <begin position="33"/>
        <end position="50"/>
    </location>
</feature>
<evidence type="ECO:0000313" key="4">
    <source>
        <dbReference type="Proteomes" id="UP001152747"/>
    </source>
</evidence>
<gene>
    <name evidence="3" type="ORF">CAMP_LOCUS3667</name>
</gene>
<accession>A0A9P1IA83</accession>
<evidence type="ECO:0000256" key="2">
    <source>
        <dbReference type="SAM" id="SignalP"/>
    </source>
</evidence>
<comment type="caution">
    <text evidence="3">The sequence shown here is derived from an EMBL/GenBank/DDBJ whole genome shotgun (WGS) entry which is preliminary data.</text>
</comment>
<dbReference type="Proteomes" id="UP001152747">
    <property type="component" value="Unassembled WGS sequence"/>
</dbReference>
<keyword evidence="4" id="KW-1185">Reference proteome</keyword>
<keyword evidence="2" id="KW-0732">Signal</keyword>
<organism evidence="3 4">
    <name type="scientific">Caenorhabditis angaria</name>
    <dbReference type="NCBI Taxonomy" id="860376"/>
    <lineage>
        <taxon>Eukaryota</taxon>
        <taxon>Metazoa</taxon>
        <taxon>Ecdysozoa</taxon>
        <taxon>Nematoda</taxon>
        <taxon>Chromadorea</taxon>
        <taxon>Rhabditida</taxon>
        <taxon>Rhabditina</taxon>
        <taxon>Rhabditomorpha</taxon>
        <taxon>Rhabditoidea</taxon>
        <taxon>Rhabditidae</taxon>
        <taxon>Peloderinae</taxon>
        <taxon>Caenorhabditis</taxon>
    </lineage>
</organism>
<protein>
    <submittedName>
        <fullName evidence="3">Uncharacterized protein</fullName>
    </submittedName>
</protein>
<dbReference type="EMBL" id="CANHGI010000002">
    <property type="protein sequence ID" value="CAI5441030.1"/>
    <property type="molecule type" value="Genomic_DNA"/>
</dbReference>
<feature type="chain" id="PRO_5040438067" evidence="2">
    <location>
        <begin position="26"/>
        <end position="117"/>
    </location>
</feature>
<proteinExistence type="predicted"/>
<name>A0A9P1IA83_9PELO</name>
<sequence length="117" mass="12610">MMRTGKWLIIFLFFSCDLLIQQSYGLRRIVKRSSGSGSNSASGSGSASGSYEYHYPTNSKSDSRSSSSEETLNVPTPPTLGTTLEEYGPIYQISGQTTTPTTTTTTTVQPTQPAQPT</sequence>
<feature type="compositionally biased region" description="Low complexity" evidence="1">
    <location>
        <begin position="96"/>
        <end position="117"/>
    </location>
</feature>
<reference evidence="3" key="1">
    <citation type="submission" date="2022-11" db="EMBL/GenBank/DDBJ databases">
        <authorList>
            <person name="Kikuchi T."/>
        </authorList>
    </citation>
    <scope>NUCLEOTIDE SEQUENCE</scope>
    <source>
        <strain evidence="3">PS1010</strain>
    </source>
</reference>
<feature type="compositionally biased region" description="Low complexity" evidence="1">
    <location>
        <begin position="64"/>
        <end position="84"/>
    </location>
</feature>